<name>A0A4Q7ZLL4_9ACTN</name>
<dbReference type="Proteomes" id="UP000292564">
    <property type="component" value="Unassembled WGS sequence"/>
</dbReference>
<sequence length="145" mass="15125">MTEPLDPTAVLADFIDRVAHFDPAPDAAPVAVLGVRTALGEGTFAVGDHVVRAMCRALASYRDPADHGTCSQCGSRRLDENLHCRECGQLHGILGEVIARHALRVAQEATVADPTATDPGKAAAMDAQTVDASTVDASTVGEPRP</sequence>
<dbReference type="AlphaFoldDB" id="A0A4Q7ZLL4"/>
<evidence type="ECO:0000313" key="3">
    <source>
        <dbReference type="Proteomes" id="UP000292564"/>
    </source>
</evidence>
<evidence type="ECO:0000313" key="2">
    <source>
        <dbReference type="EMBL" id="RZU51847.1"/>
    </source>
</evidence>
<dbReference type="EMBL" id="SHKY01000001">
    <property type="protein sequence ID" value="RZU51847.1"/>
    <property type="molecule type" value="Genomic_DNA"/>
</dbReference>
<evidence type="ECO:0000256" key="1">
    <source>
        <dbReference type="SAM" id="MobiDB-lite"/>
    </source>
</evidence>
<reference evidence="2 3" key="1">
    <citation type="submission" date="2019-02" db="EMBL/GenBank/DDBJ databases">
        <title>Sequencing the genomes of 1000 actinobacteria strains.</title>
        <authorList>
            <person name="Klenk H.-P."/>
        </authorList>
    </citation>
    <scope>NUCLEOTIDE SEQUENCE [LARGE SCALE GENOMIC DNA]</scope>
    <source>
        <strain evidence="2 3">DSM 45162</strain>
    </source>
</reference>
<organism evidence="2 3">
    <name type="scientific">Krasilnikovia cinnamomea</name>
    <dbReference type="NCBI Taxonomy" id="349313"/>
    <lineage>
        <taxon>Bacteria</taxon>
        <taxon>Bacillati</taxon>
        <taxon>Actinomycetota</taxon>
        <taxon>Actinomycetes</taxon>
        <taxon>Micromonosporales</taxon>
        <taxon>Micromonosporaceae</taxon>
        <taxon>Krasilnikovia</taxon>
    </lineage>
</organism>
<gene>
    <name evidence="2" type="ORF">EV385_3683</name>
</gene>
<protein>
    <submittedName>
        <fullName evidence="2">Uncharacterized protein</fullName>
    </submittedName>
</protein>
<dbReference type="RefSeq" id="WP_242624947.1">
    <property type="nucleotide sequence ID" value="NZ_SHKY01000001.1"/>
</dbReference>
<feature type="region of interest" description="Disordered" evidence="1">
    <location>
        <begin position="112"/>
        <end position="145"/>
    </location>
</feature>
<proteinExistence type="predicted"/>
<comment type="caution">
    <text evidence="2">The sequence shown here is derived from an EMBL/GenBank/DDBJ whole genome shotgun (WGS) entry which is preliminary data.</text>
</comment>
<accession>A0A4Q7ZLL4</accession>
<keyword evidence="3" id="KW-1185">Reference proteome</keyword>